<evidence type="ECO:0000313" key="1">
    <source>
        <dbReference type="EMBL" id="GEM44813.1"/>
    </source>
</evidence>
<evidence type="ECO:0000313" key="2">
    <source>
        <dbReference type="Proteomes" id="UP000321306"/>
    </source>
</evidence>
<dbReference type="RefSeq" id="WP_146881942.1">
    <property type="nucleotide sequence ID" value="NZ_BJXB01000001.1"/>
</dbReference>
<dbReference type="AlphaFoldDB" id="A0A511MW60"/>
<gene>
    <name evidence="1" type="ORF">DC3_04480</name>
</gene>
<organism evidence="1 2">
    <name type="scientific">Deinococcus cellulosilyticus (strain DSM 18568 / NBRC 106333 / KACC 11606 / 5516J-15)</name>
    <dbReference type="NCBI Taxonomy" id="1223518"/>
    <lineage>
        <taxon>Bacteria</taxon>
        <taxon>Thermotogati</taxon>
        <taxon>Deinococcota</taxon>
        <taxon>Deinococci</taxon>
        <taxon>Deinococcales</taxon>
        <taxon>Deinococcaceae</taxon>
        <taxon>Deinococcus</taxon>
    </lineage>
</organism>
<protein>
    <submittedName>
        <fullName evidence="1">Uncharacterized protein</fullName>
    </submittedName>
</protein>
<comment type="caution">
    <text evidence="1">The sequence shown here is derived from an EMBL/GenBank/DDBJ whole genome shotgun (WGS) entry which is preliminary data.</text>
</comment>
<dbReference type="OrthoDB" id="72710at2"/>
<reference evidence="1 2" key="1">
    <citation type="submission" date="2019-07" db="EMBL/GenBank/DDBJ databases">
        <title>Whole genome shotgun sequence of Deinococcus cellulosilyticus NBRC 106333.</title>
        <authorList>
            <person name="Hosoyama A."/>
            <person name="Uohara A."/>
            <person name="Ohji S."/>
            <person name="Ichikawa N."/>
        </authorList>
    </citation>
    <scope>NUCLEOTIDE SEQUENCE [LARGE SCALE GENOMIC DNA]</scope>
    <source>
        <strain evidence="1 2">NBRC 106333</strain>
    </source>
</reference>
<proteinExistence type="predicted"/>
<dbReference type="Proteomes" id="UP000321306">
    <property type="component" value="Unassembled WGS sequence"/>
</dbReference>
<keyword evidence="2" id="KW-1185">Reference proteome</keyword>
<sequence>MFRQTSPTHLKIGRGLILHLIYLAAANNALSPDEPTTMNKNVLVIAMEDLKTLPRDEDLRANLRYLEDKGYVQVEWTHDGTGDFKWVKLLPSGTDLVEGSTTDPGILFQRRQ</sequence>
<accession>A0A511MW60</accession>
<name>A0A511MW60_DEIC1</name>
<dbReference type="EMBL" id="BJXB01000001">
    <property type="protein sequence ID" value="GEM44813.1"/>
    <property type="molecule type" value="Genomic_DNA"/>
</dbReference>